<organism evidence="7 8">
    <name type="scientific">Bisbaumannia pacifica</name>
    <dbReference type="NCBI Taxonomy" id="77098"/>
    <lineage>
        <taxon>Bacteria</taxon>
        <taxon>Pseudomonadati</taxon>
        <taxon>Pseudomonadota</taxon>
        <taxon>Gammaproteobacteria</taxon>
        <taxon>Oceanospirillales</taxon>
        <taxon>Halomonadaceae</taxon>
        <taxon>Bisbaumannia</taxon>
    </lineage>
</organism>
<keyword evidence="5" id="KW-0408">Iron</keyword>
<dbReference type="GO" id="GO:0051213">
    <property type="term" value="F:dioxygenase activity"/>
    <property type="evidence" value="ECO:0007669"/>
    <property type="project" value="UniProtKB-KW"/>
</dbReference>
<dbReference type="InterPro" id="IPR010255">
    <property type="entry name" value="Haem_peroxidase_sf"/>
</dbReference>
<dbReference type="PROSITE" id="PS50292">
    <property type="entry name" value="PEROXIDASE_3"/>
    <property type="match status" value="1"/>
</dbReference>
<evidence type="ECO:0000256" key="4">
    <source>
        <dbReference type="ARBA" id="ARBA00023002"/>
    </source>
</evidence>
<dbReference type="Proteomes" id="UP000651738">
    <property type="component" value="Unassembled WGS sequence"/>
</dbReference>
<evidence type="ECO:0000256" key="6">
    <source>
        <dbReference type="SAM" id="MobiDB-lite"/>
    </source>
</evidence>
<dbReference type="SUPFAM" id="SSF48113">
    <property type="entry name" value="Heme-dependent peroxidases"/>
    <property type="match status" value="1"/>
</dbReference>
<dbReference type="InterPro" id="IPR050783">
    <property type="entry name" value="Oxylipin_biosynth_metab"/>
</dbReference>
<gene>
    <name evidence="7" type="ORF">I7V36_07940</name>
</gene>
<evidence type="ECO:0000256" key="2">
    <source>
        <dbReference type="ARBA" id="ARBA00022821"/>
    </source>
</evidence>
<keyword evidence="1" id="KW-0479">Metal-binding</keyword>
<dbReference type="RefSeq" id="WP_198057492.1">
    <property type="nucleotide sequence ID" value="NZ_JAEDAF010000006.1"/>
</dbReference>
<evidence type="ECO:0000313" key="8">
    <source>
        <dbReference type="Proteomes" id="UP000651738"/>
    </source>
</evidence>
<dbReference type="Pfam" id="PF03098">
    <property type="entry name" value="An_peroxidase"/>
    <property type="match status" value="3"/>
</dbReference>
<dbReference type="Gene3D" id="1.10.640.10">
    <property type="entry name" value="Haem peroxidase domain superfamily, animal type"/>
    <property type="match status" value="1"/>
</dbReference>
<proteinExistence type="predicted"/>
<evidence type="ECO:0000256" key="1">
    <source>
        <dbReference type="ARBA" id="ARBA00022723"/>
    </source>
</evidence>
<dbReference type="GO" id="GO:0046872">
    <property type="term" value="F:metal ion binding"/>
    <property type="evidence" value="ECO:0007669"/>
    <property type="project" value="UniProtKB-KW"/>
</dbReference>
<comment type="caution">
    <text evidence="7">The sequence shown here is derived from an EMBL/GenBank/DDBJ whole genome shotgun (WGS) entry which is preliminary data.</text>
</comment>
<keyword evidence="4" id="KW-0560">Oxidoreductase</keyword>
<evidence type="ECO:0000256" key="5">
    <source>
        <dbReference type="ARBA" id="ARBA00023004"/>
    </source>
</evidence>
<dbReference type="GO" id="GO:0006952">
    <property type="term" value="P:defense response"/>
    <property type="evidence" value="ECO:0007669"/>
    <property type="project" value="UniProtKB-KW"/>
</dbReference>
<keyword evidence="2" id="KW-0611">Plant defense</keyword>
<reference evidence="7 8" key="1">
    <citation type="submission" date="2020-12" db="EMBL/GenBank/DDBJ databases">
        <title>Draft genome sequence of Halomonas pacifica strain CARE-V15.</title>
        <authorList>
            <person name="Vignesh N."/>
            <person name="Thabitha A."/>
            <person name="Saravanan R."/>
            <person name="Manigandan V."/>
        </authorList>
    </citation>
    <scope>NUCLEOTIDE SEQUENCE [LARGE SCALE GENOMIC DNA]</scope>
    <source>
        <strain evidence="7 8">CARE-V15</strain>
    </source>
</reference>
<name>A0ABD4L3K0_9GAMM</name>
<keyword evidence="3" id="KW-0223">Dioxygenase</keyword>
<dbReference type="PANTHER" id="PTHR11903">
    <property type="entry name" value="PROSTAGLANDIN G/H SYNTHASE"/>
    <property type="match status" value="1"/>
</dbReference>
<feature type="region of interest" description="Disordered" evidence="6">
    <location>
        <begin position="53"/>
        <end position="77"/>
    </location>
</feature>
<dbReference type="GO" id="GO:0006631">
    <property type="term" value="P:fatty acid metabolic process"/>
    <property type="evidence" value="ECO:0007669"/>
    <property type="project" value="UniProtKB-ARBA"/>
</dbReference>
<accession>A0ABD4L3K0</accession>
<evidence type="ECO:0008006" key="9">
    <source>
        <dbReference type="Google" id="ProtNLM"/>
    </source>
</evidence>
<evidence type="ECO:0000256" key="3">
    <source>
        <dbReference type="ARBA" id="ARBA00022964"/>
    </source>
</evidence>
<dbReference type="InterPro" id="IPR019791">
    <property type="entry name" value="Haem_peroxidase_animal"/>
</dbReference>
<dbReference type="AlphaFoldDB" id="A0ABD4L3K0"/>
<sequence>MSAVREDATRSTGRRPGSLFLRWARRSVRQSVRLSARALLLASLAALALPAVGQTPHESPDEAPLTEQAGSHPEADHPSWMQTWQALRACRRMLGGGLLEVPDDRADRFLGKVREDTAHCRGGRRALAFLALDTPWVDWQSYWATGDGASRNARYDEGWIRSLVGGLSERIHANPNARGIDGALLDLEFARVELIKFNLFDNLTYAEYVRGRDGAPGPTLRRWDALRLPPEHPQYEAVGGDGEQRCRGELIRHRTLTGICNDIDNPRMGATRTPFARNVAFTETFPDQGHTELTRNRHGERLDLMTPDPQRISRELFTRPQSRPELCNQGRGLPGHDPAAHCDYQAAPFFNVLAAYWIQFMTHDWFSHLDEGENDRRRLLPAGCDDPALGCRPEDRFQPSLVAEDSPPASFDHAGERYLERAHRTFDNTVTAWWDASQIYGYDERSRRRVMRDPEDPAKLRLEPLADGADGYLPLFGPSCETASEGSDCDPIHPVWSGQEAAAFPDNWTLGIAFYHTVFSREHNAFVDAFRERAAATPEADSGLRDPAAPERVIRYAEVSDDELFEAARLVVAAMIAKIHTIEWTPQLLYNEPLYRGMNSNWNGLLAEHPLMDGVMNRVVARLRDSDDDRHANAWYSVLAAGPGIFGMGSERYAGHTVFSPLHPGRRDLWSLADPEHVNGGTNHFGSPFNFPEEFITVYRLHPLVPDLLELRRLDAPDRIAHKVPAVEGFRAGASDLLRDHGVADWALSLGRQRLGLLTLGNHGQFLQNLPMPHLEGSGRLDIAALDIIRDRERGVPRFNEFRRQYGLRQLTGFDDFIDPRLPADHPERRRQAELVERMREIYGQHECDADKIISHAYRDAEGNYPNDCLGHPDGSLVDNIEDVDAVVGWLAEPVRPHGFAISETQFVVFILNASRRLFSDRFFTSSFRPEFYTQLGHEWVLNNGPDGVVMEAGTPNGHRQPVSPMKRVLQRSVPGLAEELEPVINVFDPWARDRGDYYSLEWTPRPGAESDDAFAD</sequence>
<dbReference type="PANTHER" id="PTHR11903:SF11">
    <property type="entry name" value="ALPHA-DIOXYGENASE 1"/>
    <property type="match status" value="1"/>
</dbReference>
<evidence type="ECO:0000313" key="7">
    <source>
        <dbReference type="EMBL" id="MBH8580026.1"/>
    </source>
</evidence>
<protein>
    <recommendedName>
        <fullName evidence="9">Oxygenase</fullName>
    </recommendedName>
</protein>
<dbReference type="EMBL" id="JAEDAF010000006">
    <property type="protein sequence ID" value="MBH8580026.1"/>
    <property type="molecule type" value="Genomic_DNA"/>
</dbReference>
<dbReference type="InterPro" id="IPR037120">
    <property type="entry name" value="Haem_peroxidase_sf_animal"/>
</dbReference>